<evidence type="ECO:0000313" key="5">
    <source>
        <dbReference type="Proteomes" id="UP000284120"/>
    </source>
</evidence>
<dbReference type="Pfam" id="PF00072">
    <property type="entry name" value="Response_reg"/>
    <property type="match status" value="1"/>
</dbReference>
<dbReference type="EMBL" id="SAYW01000004">
    <property type="protein sequence ID" value="RWU06385.1"/>
    <property type="molecule type" value="Genomic_DNA"/>
</dbReference>
<dbReference type="Gene3D" id="3.40.50.2300">
    <property type="match status" value="1"/>
</dbReference>
<dbReference type="PROSITE" id="PS50930">
    <property type="entry name" value="HTH_LYTTR"/>
    <property type="match status" value="1"/>
</dbReference>
<dbReference type="PANTHER" id="PTHR37299">
    <property type="entry name" value="TRANSCRIPTIONAL REGULATOR-RELATED"/>
    <property type="match status" value="1"/>
</dbReference>
<dbReference type="RefSeq" id="WP_113647995.1">
    <property type="nucleotide sequence ID" value="NZ_QMHN01000004.1"/>
</dbReference>
<dbReference type="SMART" id="SM00850">
    <property type="entry name" value="LytTR"/>
    <property type="match status" value="1"/>
</dbReference>
<dbReference type="SUPFAM" id="SSF52172">
    <property type="entry name" value="CheY-like"/>
    <property type="match status" value="1"/>
</dbReference>
<keyword evidence="1" id="KW-0597">Phosphoprotein</keyword>
<dbReference type="GO" id="GO:0000156">
    <property type="term" value="F:phosphorelay response regulator activity"/>
    <property type="evidence" value="ECO:0007669"/>
    <property type="project" value="InterPro"/>
</dbReference>
<sequence>MEPLKCVAIDDEPLALALIKTYIQSTEGLNLVHVFEDAVAAIEYLSKFQVDLLFLDVDMPDITGLELYGSLAVKPMVIFTTAYKNFAFDGFELNAIDYLLKPIEHARFKTATKKALDYHLYKQQKDLEGPSEYLFVYSEYKLIKIEIKEIVYLESLEDYVKIHLSNGKMILTLTTLKKVIDKLPAEKFKRIHRSYVVAVKQVQQVASRKAQLSNGLSLPISDTYASFINEWKKA</sequence>
<evidence type="ECO:0000256" key="1">
    <source>
        <dbReference type="PROSITE-ProRule" id="PRU00169"/>
    </source>
</evidence>
<accession>A0A443YRI7</accession>
<dbReference type="InterPro" id="IPR007492">
    <property type="entry name" value="LytTR_DNA-bd_dom"/>
</dbReference>
<comment type="caution">
    <text evidence="4">The sequence shown here is derived from an EMBL/GenBank/DDBJ whole genome shotgun (WGS) entry which is preliminary data.</text>
</comment>
<dbReference type="InterPro" id="IPR046947">
    <property type="entry name" value="LytR-like"/>
</dbReference>
<protein>
    <submittedName>
        <fullName evidence="4">Response regulator transcription factor</fullName>
    </submittedName>
</protein>
<name>A0A443YRI7_9SPHI</name>
<feature type="domain" description="HTH LytTR-type" evidence="3">
    <location>
        <begin position="135"/>
        <end position="234"/>
    </location>
</feature>
<evidence type="ECO:0000259" key="3">
    <source>
        <dbReference type="PROSITE" id="PS50930"/>
    </source>
</evidence>
<dbReference type="GO" id="GO:0003677">
    <property type="term" value="F:DNA binding"/>
    <property type="evidence" value="ECO:0007669"/>
    <property type="project" value="InterPro"/>
</dbReference>
<reference evidence="4 5" key="1">
    <citation type="submission" date="2018-06" db="EMBL/GenBank/DDBJ databases">
        <title>Pedobacter endophyticus sp. nov., an endophytic bacterium isolated from a leaf of Triticum aestivum.</title>
        <authorList>
            <person name="Zhang L."/>
        </authorList>
    </citation>
    <scope>NUCLEOTIDE SEQUENCE [LARGE SCALE GENOMIC DNA]</scope>
    <source>
        <strain evidence="4 5">CM134L-2</strain>
    </source>
</reference>
<keyword evidence="5" id="KW-1185">Reference proteome</keyword>
<organism evidence="4 5">
    <name type="scientific">Pedobacter chitinilyticus</name>
    <dbReference type="NCBI Taxonomy" id="2233776"/>
    <lineage>
        <taxon>Bacteria</taxon>
        <taxon>Pseudomonadati</taxon>
        <taxon>Bacteroidota</taxon>
        <taxon>Sphingobacteriia</taxon>
        <taxon>Sphingobacteriales</taxon>
        <taxon>Sphingobacteriaceae</taxon>
        <taxon>Pedobacter</taxon>
    </lineage>
</organism>
<feature type="modified residue" description="4-aspartylphosphate" evidence="1">
    <location>
        <position position="56"/>
    </location>
</feature>
<proteinExistence type="predicted"/>
<dbReference type="Gene3D" id="2.40.50.1020">
    <property type="entry name" value="LytTr DNA-binding domain"/>
    <property type="match status" value="1"/>
</dbReference>
<dbReference type="OrthoDB" id="9787344at2"/>
<dbReference type="InterPro" id="IPR011006">
    <property type="entry name" value="CheY-like_superfamily"/>
</dbReference>
<evidence type="ECO:0000259" key="2">
    <source>
        <dbReference type="PROSITE" id="PS50110"/>
    </source>
</evidence>
<evidence type="ECO:0000313" key="4">
    <source>
        <dbReference type="EMBL" id="RWU06385.1"/>
    </source>
</evidence>
<feature type="domain" description="Response regulatory" evidence="2">
    <location>
        <begin position="5"/>
        <end position="116"/>
    </location>
</feature>
<dbReference type="AlphaFoldDB" id="A0A443YRI7"/>
<dbReference type="PROSITE" id="PS50110">
    <property type="entry name" value="RESPONSE_REGULATORY"/>
    <property type="match status" value="1"/>
</dbReference>
<dbReference type="Proteomes" id="UP000284120">
    <property type="component" value="Unassembled WGS sequence"/>
</dbReference>
<dbReference type="SMART" id="SM00448">
    <property type="entry name" value="REC"/>
    <property type="match status" value="1"/>
</dbReference>
<gene>
    <name evidence="4" type="ORF">DPV69_13945</name>
</gene>
<dbReference type="Pfam" id="PF04397">
    <property type="entry name" value="LytTR"/>
    <property type="match status" value="1"/>
</dbReference>
<dbReference type="PANTHER" id="PTHR37299:SF1">
    <property type="entry name" value="STAGE 0 SPORULATION PROTEIN A HOMOLOG"/>
    <property type="match status" value="1"/>
</dbReference>
<dbReference type="InterPro" id="IPR001789">
    <property type="entry name" value="Sig_transdc_resp-reg_receiver"/>
</dbReference>